<sequence>MTQLLQKFTEQAVIENFFARLKQYRAIATVYDQTARNFLGAIYLAAIVVWLN</sequence>
<organism evidence="2">
    <name type="scientific">Planktothricoides raciborskii GIHE-MW2</name>
    <dbReference type="NCBI Taxonomy" id="2792601"/>
    <lineage>
        <taxon>Bacteria</taxon>
        <taxon>Bacillati</taxon>
        <taxon>Cyanobacteriota</taxon>
        <taxon>Cyanophyceae</taxon>
        <taxon>Oscillatoriophycideae</taxon>
        <taxon>Oscillatoriales</taxon>
        <taxon>Oscillatoriaceae</taxon>
        <taxon>Planktothricoides</taxon>
    </lineage>
</organism>
<reference evidence="2" key="1">
    <citation type="submission" date="2024-07" db="EMBL/GenBank/DDBJ databases">
        <authorList>
            <person name="Kim Y.J."/>
            <person name="Jeong J.Y."/>
        </authorList>
    </citation>
    <scope>NUCLEOTIDE SEQUENCE</scope>
    <source>
        <strain evidence="2">GIHE-MW2</strain>
    </source>
</reference>
<gene>
    <name evidence="2" type="ORF">ABWT76_004563</name>
</gene>
<dbReference type="AlphaFoldDB" id="A0AAU8JQ07"/>
<dbReference type="Pfam" id="PF13586">
    <property type="entry name" value="DDE_Tnp_1_2"/>
    <property type="match status" value="1"/>
</dbReference>
<evidence type="ECO:0000313" key="2">
    <source>
        <dbReference type="EMBL" id="XCM40226.1"/>
    </source>
</evidence>
<dbReference type="RefSeq" id="WP_304437841.1">
    <property type="nucleotide sequence ID" value="NZ_CP159837.1"/>
</dbReference>
<feature type="domain" description="Transposase DDE" evidence="1">
    <location>
        <begin position="6"/>
        <end position="51"/>
    </location>
</feature>
<proteinExistence type="predicted"/>
<dbReference type="EMBL" id="CP159837">
    <property type="protein sequence ID" value="XCM40226.1"/>
    <property type="molecule type" value="Genomic_DNA"/>
</dbReference>
<name>A0AAU8JQ07_9CYAN</name>
<accession>A0AAU8JQ07</accession>
<evidence type="ECO:0000259" key="1">
    <source>
        <dbReference type="Pfam" id="PF13586"/>
    </source>
</evidence>
<protein>
    <submittedName>
        <fullName evidence="2">Transposase</fullName>
    </submittedName>
</protein>
<dbReference type="InterPro" id="IPR025668">
    <property type="entry name" value="Tnp_DDE_dom"/>
</dbReference>